<dbReference type="InterPro" id="IPR018535">
    <property type="entry name" value="DUF1996"/>
</dbReference>
<keyword evidence="2" id="KW-0472">Membrane</keyword>
<keyword evidence="2" id="KW-0812">Transmembrane</keyword>
<name>A0A1Y2CQH7_9BASI</name>
<feature type="compositionally biased region" description="Low complexity" evidence="1">
    <location>
        <begin position="396"/>
        <end position="442"/>
    </location>
</feature>
<evidence type="ECO:0000256" key="1">
    <source>
        <dbReference type="SAM" id="MobiDB-lite"/>
    </source>
</evidence>
<keyword evidence="6" id="KW-1185">Reference proteome</keyword>
<evidence type="ECO:0000259" key="4">
    <source>
        <dbReference type="Pfam" id="PF09362"/>
    </source>
</evidence>
<dbReference type="PANTHER" id="PTHR43662:SF3">
    <property type="entry name" value="DOMAIN PROTEIN, PUTATIVE (AFU_ORTHOLOGUE AFUA_6G11970)-RELATED"/>
    <property type="match status" value="1"/>
</dbReference>
<feature type="chain" id="PRO_5012643805" description="DUF1996 domain-containing protein" evidence="3">
    <location>
        <begin position="17"/>
        <end position="481"/>
    </location>
</feature>
<keyword evidence="2" id="KW-1133">Transmembrane helix</keyword>
<feature type="compositionally biased region" description="Gly residues" evidence="1">
    <location>
        <begin position="380"/>
        <end position="395"/>
    </location>
</feature>
<feature type="signal peptide" evidence="3">
    <location>
        <begin position="1"/>
        <end position="16"/>
    </location>
</feature>
<feature type="transmembrane region" description="Helical" evidence="2">
    <location>
        <begin position="462"/>
        <end position="480"/>
    </location>
</feature>
<accession>A0A1Y2CQH7</accession>
<dbReference type="EMBL" id="MCGR01000112">
    <property type="protein sequence ID" value="ORY49289.1"/>
    <property type="molecule type" value="Genomic_DNA"/>
</dbReference>
<dbReference type="OrthoDB" id="74764at2759"/>
<evidence type="ECO:0000256" key="2">
    <source>
        <dbReference type="SAM" id="Phobius"/>
    </source>
</evidence>
<dbReference type="Pfam" id="PF09362">
    <property type="entry name" value="DUF1996"/>
    <property type="match status" value="1"/>
</dbReference>
<dbReference type="InParanoid" id="A0A1Y2CQH7"/>
<comment type="caution">
    <text evidence="5">The sequence shown here is derived from an EMBL/GenBank/DDBJ whole genome shotgun (WGS) entry which is preliminary data.</text>
</comment>
<dbReference type="STRING" id="106004.A0A1Y2CQH7"/>
<dbReference type="AlphaFoldDB" id="A0A1Y2CQH7"/>
<reference evidence="5 6" key="1">
    <citation type="submission" date="2016-07" db="EMBL/GenBank/DDBJ databases">
        <title>Pervasive Adenine N6-methylation of Active Genes in Fungi.</title>
        <authorList>
            <consortium name="DOE Joint Genome Institute"/>
            <person name="Mondo S.J."/>
            <person name="Dannebaum R.O."/>
            <person name="Kuo R.C."/>
            <person name="Labutti K."/>
            <person name="Haridas S."/>
            <person name="Kuo A."/>
            <person name="Salamov A."/>
            <person name="Ahrendt S.R."/>
            <person name="Lipzen A."/>
            <person name="Sullivan W."/>
            <person name="Andreopoulos W.B."/>
            <person name="Clum A."/>
            <person name="Lindquist E."/>
            <person name="Daum C."/>
            <person name="Ramamoorthy G.K."/>
            <person name="Gryganskyi A."/>
            <person name="Culley D."/>
            <person name="Magnuson J.K."/>
            <person name="James T.Y."/>
            <person name="O'Malley M.A."/>
            <person name="Stajich J.E."/>
            <person name="Spatafora J.W."/>
            <person name="Visel A."/>
            <person name="Grigoriev I.V."/>
        </authorList>
    </citation>
    <scope>NUCLEOTIDE SEQUENCE [LARGE SCALE GENOMIC DNA]</scope>
    <source>
        <strain evidence="5 6">62-1032</strain>
    </source>
</reference>
<feature type="region of interest" description="Disordered" evidence="1">
    <location>
        <begin position="373"/>
        <end position="454"/>
    </location>
</feature>
<gene>
    <name evidence="5" type="ORF">BCR35DRAFT_297088</name>
</gene>
<dbReference type="Proteomes" id="UP000193467">
    <property type="component" value="Unassembled WGS sequence"/>
</dbReference>
<sequence length="481" mass="50700">MLRLCLLLTFARAAHAFWRLPCANPLVVERVVNPLTNPGTVSGHVHSIAGGSNFNLNMDFDTARASQCTSCQVKQDMSNYWTPNLYFAFANGTFAAVDAPGPLVYYLPRKNNESEVVKAFPDGYRMLAGDPYTRTYDGSDMAKAIGWNCLGGKQEPTRNPWLPTENCPTGLRGEIMFPSCWNGVDVDSSSHQSHVAYPIGGESGPCPAGFPVRTVTIFYEIWLSTDPWKDLWDQALNTTQPFVTSQGDPTGYSWHDESFSCSRPVFSPYIRDFNNAWDGEVLQNAIDECTDDSGVIEKCTIFDLYDYSDLSSNRCQQTSFIDEQVEGLLTALPGNNPYTPGPDRITMLAEDSPPSINGEVTVFGGAVANHTVKANTDGSSDGGSTGGSSSAGGGASATNGSSATKGTSAAATGTGTAKAEASSTGSASSGGSSGGSSSSESTSSEDDGSSSASSDLPLGLSALQWGLVGGGFIFLIMGAIM</sequence>
<keyword evidence="3" id="KW-0732">Signal</keyword>
<evidence type="ECO:0000256" key="3">
    <source>
        <dbReference type="SAM" id="SignalP"/>
    </source>
</evidence>
<proteinExistence type="predicted"/>
<evidence type="ECO:0000313" key="6">
    <source>
        <dbReference type="Proteomes" id="UP000193467"/>
    </source>
</evidence>
<organism evidence="5 6">
    <name type="scientific">Leucosporidium creatinivorum</name>
    <dbReference type="NCBI Taxonomy" id="106004"/>
    <lineage>
        <taxon>Eukaryota</taxon>
        <taxon>Fungi</taxon>
        <taxon>Dikarya</taxon>
        <taxon>Basidiomycota</taxon>
        <taxon>Pucciniomycotina</taxon>
        <taxon>Microbotryomycetes</taxon>
        <taxon>Leucosporidiales</taxon>
        <taxon>Leucosporidium</taxon>
    </lineage>
</organism>
<dbReference type="PANTHER" id="PTHR43662">
    <property type="match status" value="1"/>
</dbReference>
<feature type="domain" description="DUF1996" evidence="4">
    <location>
        <begin position="34"/>
        <end position="256"/>
    </location>
</feature>
<evidence type="ECO:0000313" key="5">
    <source>
        <dbReference type="EMBL" id="ORY49289.1"/>
    </source>
</evidence>
<protein>
    <recommendedName>
        <fullName evidence="4">DUF1996 domain-containing protein</fullName>
    </recommendedName>
</protein>